<dbReference type="RefSeq" id="WP_239138146.1">
    <property type="nucleotide sequence ID" value="NZ_BOMU01000022.1"/>
</dbReference>
<keyword evidence="3" id="KW-1185">Reference proteome</keyword>
<reference evidence="2 3" key="1">
    <citation type="submission" date="2017-06" db="EMBL/GenBank/DDBJ databases">
        <authorList>
            <person name="Kim H.J."/>
            <person name="Triplett B.A."/>
        </authorList>
    </citation>
    <scope>NUCLEOTIDE SEQUENCE [LARGE SCALE GENOMIC DNA]</scope>
    <source>
        <strain evidence="2 3">DSM 43151</strain>
    </source>
</reference>
<organism evidence="2 3">
    <name type="scientific">Actinoplanes regularis</name>
    <dbReference type="NCBI Taxonomy" id="52697"/>
    <lineage>
        <taxon>Bacteria</taxon>
        <taxon>Bacillati</taxon>
        <taxon>Actinomycetota</taxon>
        <taxon>Actinomycetes</taxon>
        <taxon>Micromonosporales</taxon>
        <taxon>Micromonosporaceae</taxon>
        <taxon>Actinoplanes</taxon>
    </lineage>
</organism>
<proteinExistence type="predicted"/>
<evidence type="ECO:0000256" key="1">
    <source>
        <dbReference type="SAM" id="MobiDB-lite"/>
    </source>
</evidence>
<accession>A0A238WMK5</accession>
<dbReference type="Proteomes" id="UP000198415">
    <property type="component" value="Unassembled WGS sequence"/>
</dbReference>
<feature type="region of interest" description="Disordered" evidence="1">
    <location>
        <begin position="236"/>
        <end position="292"/>
    </location>
</feature>
<protein>
    <submittedName>
        <fullName evidence="2">Uncharacterized protein</fullName>
    </submittedName>
</protein>
<name>A0A238WMK5_9ACTN</name>
<dbReference type="EMBL" id="FZNR01000002">
    <property type="protein sequence ID" value="SNR47484.1"/>
    <property type="molecule type" value="Genomic_DNA"/>
</dbReference>
<dbReference type="AlphaFoldDB" id="A0A238WMK5"/>
<gene>
    <name evidence="2" type="ORF">SAMN06264365_102676</name>
</gene>
<evidence type="ECO:0000313" key="2">
    <source>
        <dbReference type="EMBL" id="SNR47484.1"/>
    </source>
</evidence>
<sequence>MSTADVSEVAYFARLREGDPVTAPSWLLRRVPSPDGPVDELLGRDGVWRPSPMLAATGRGELPGPLKPLVSVFAVALESAVRREYEAVSRALARQRAGEFPLRLAVPGYGSGYLDAEARAEMVAFLTGAPLVVSGPDGAYRTDGMWVWPESIADSVLATGLPPEDELFLHIEDRAFCHPEELEKVVLDRARFLVESAPRTEGAERVREFSVPGMPPPPTTEERLGELAGWHSEWQGRHAGSTPYRAEEHPDDEDYERHHVDVEASAEAETEYTAKARQIMGLDPKTGRRVDL</sequence>
<evidence type="ECO:0000313" key="3">
    <source>
        <dbReference type="Proteomes" id="UP000198415"/>
    </source>
</evidence>